<dbReference type="RefSeq" id="WP_130355974.1">
    <property type="nucleotide sequence ID" value="NZ_SGXC01000001.1"/>
</dbReference>
<evidence type="ECO:0000256" key="1">
    <source>
        <dbReference type="ARBA" id="ARBA00006987"/>
    </source>
</evidence>
<evidence type="ECO:0000313" key="3">
    <source>
        <dbReference type="EMBL" id="RZS84627.1"/>
    </source>
</evidence>
<keyword evidence="3" id="KW-0675">Receptor</keyword>
<dbReference type="PIRSF" id="PIRSF017082">
    <property type="entry name" value="YflP"/>
    <property type="match status" value="1"/>
</dbReference>
<reference evidence="3 4" key="1">
    <citation type="submission" date="2019-02" db="EMBL/GenBank/DDBJ databases">
        <title>Genomic Encyclopedia of Type Strains, Phase IV (KMG-IV): sequencing the most valuable type-strain genomes for metagenomic binning, comparative biology and taxonomic classification.</title>
        <authorList>
            <person name="Goeker M."/>
        </authorList>
    </citation>
    <scope>NUCLEOTIDE SEQUENCE [LARGE SCALE GENOMIC DNA]</scope>
    <source>
        <strain evidence="3 4">K24</strain>
    </source>
</reference>
<dbReference type="PANTHER" id="PTHR42928:SF5">
    <property type="entry name" value="BLR1237 PROTEIN"/>
    <property type="match status" value="1"/>
</dbReference>
<dbReference type="InterPro" id="IPR042100">
    <property type="entry name" value="Bug_dom1"/>
</dbReference>
<feature type="signal peptide" evidence="2">
    <location>
        <begin position="1"/>
        <end position="23"/>
    </location>
</feature>
<protein>
    <submittedName>
        <fullName evidence="3">Tripartite-type tricarboxylate transporter receptor subunit TctC</fullName>
    </submittedName>
</protein>
<name>A0A4V2F3M5_9BURK</name>
<dbReference type="EMBL" id="SGXC01000001">
    <property type="protein sequence ID" value="RZS84627.1"/>
    <property type="molecule type" value="Genomic_DNA"/>
</dbReference>
<dbReference type="Proteomes" id="UP000292445">
    <property type="component" value="Unassembled WGS sequence"/>
</dbReference>
<keyword evidence="4" id="KW-1185">Reference proteome</keyword>
<comment type="similarity">
    <text evidence="1">Belongs to the UPF0065 (bug) family.</text>
</comment>
<organism evidence="3 4">
    <name type="scientific">Pigmentiphaga kullae</name>
    <dbReference type="NCBI Taxonomy" id="151784"/>
    <lineage>
        <taxon>Bacteria</taxon>
        <taxon>Pseudomonadati</taxon>
        <taxon>Pseudomonadota</taxon>
        <taxon>Betaproteobacteria</taxon>
        <taxon>Burkholderiales</taxon>
        <taxon>Alcaligenaceae</taxon>
        <taxon>Pigmentiphaga</taxon>
    </lineage>
</organism>
<dbReference type="InterPro" id="IPR005064">
    <property type="entry name" value="BUG"/>
</dbReference>
<gene>
    <name evidence="3" type="ORF">EV675_0644</name>
</gene>
<dbReference type="SUPFAM" id="SSF53850">
    <property type="entry name" value="Periplasmic binding protein-like II"/>
    <property type="match status" value="1"/>
</dbReference>
<dbReference type="CDD" id="cd13578">
    <property type="entry name" value="PBP2_Bug27"/>
    <property type="match status" value="1"/>
</dbReference>
<dbReference type="AlphaFoldDB" id="A0A4V2F3M5"/>
<dbReference type="Gene3D" id="3.40.190.150">
    <property type="entry name" value="Bordetella uptake gene, domain 1"/>
    <property type="match status" value="1"/>
</dbReference>
<sequence length="329" mass="34092">MHRCPPHALKQAAIVVLALGAHATLPAAESFPTRPITLVVPYAPGGAGDILGRSVAKELAGIAGKPVVVENKPGAGGNIGAELVARAQDKDGHTLLLGATSLASNPSLMRSMPVDPLKDLVAIGGVASLQNVIAVHPSSRLRTVADLVAEARKHPGKLTFGTAGIGTSSHLSVELFKGEVGVDLLHVPYKSGGPAMADVMAGNLDLVFELMPAVVGHVRSGKLRGIAVTGAARAEALPDLPTVAESGYPKYSFVSWFGVFGPAGMDARRVAQLNEMMGKALASSEFKARLEQLGAEGMPGSPAQFDKFFQGEVAKWKRVVAEQGLPPMN</sequence>
<proteinExistence type="inferred from homology"/>
<keyword evidence="2" id="KW-0732">Signal</keyword>
<accession>A0A4V2F3M5</accession>
<dbReference type="OrthoDB" id="8678477at2"/>
<dbReference type="PANTHER" id="PTHR42928">
    <property type="entry name" value="TRICARBOXYLATE-BINDING PROTEIN"/>
    <property type="match status" value="1"/>
</dbReference>
<comment type="caution">
    <text evidence="3">The sequence shown here is derived from an EMBL/GenBank/DDBJ whole genome shotgun (WGS) entry which is preliminary data.</text>
</comment>
<evidence type="ECO:0000313" key="4">
    <source>
        <dbReference type="Proteomes" id="UP000292445"/>
    </source>
</evidence>
<dbReference type="Pfam" id="PF03401">
    <property type="entry name" value="TctC"/>
    <property type="match status" value="1"/>
</dbReference>
<dbReference type="Gene3D" id="3.40.190.10">
    <property type="entry name" value="Periplasmic binding protein-like II"/>
    <property type="match status" value="1"/>
</dbReference>
<evidence type="ECO:0000256" key="2">
    <source>
        <dbReference type="SAM" id="SignalP"/>
    </source>
</evidence>
<feature type="chain" id="PRO_5020732873" evidence="2">
    <location>
        <begin position="24"/>
        <end position="329"/>
    </location>
</feature>